<evidence type="ECO:0000313" key="1">
    <source>
        <dbReference type="EMBL" id="GGZ57127.1"/>
    </source>
</evidence>
<dbReference type="GeneID" id="94369513"/>
<evidence type="ECO:0008006" key="3">
    <source>
        <dbReference type="Google" id="ProtNLM"/>
    </source>
</evidence>
<accession>A0ABQ3BTI8</accession>
<comment type="caution">
    <text evidence="1">The sequence shown here is derived from an EMBL/GenBank/DDBJ whole genome shotgun (WGS) entry which is preliminary data.</text>
</comment>
<organism evidence="1 2">
    <name type="scientific">Mesonia mobilis</name>
    <dbReference type="NCBI Taxonomy" id="369791"/>
    <lineage>
        <taxon>Bacteria</taxon>
        <taxon>Pseudomonadati</taxon>
        <taxon>Bacteroidota</taxon>
        <taxon>Flavobacteriia</taxon>
        <taxon>Flavobacteriales</taxon>
        <taxon>Flavobacteriaceae</taxon>
        <taxon>Mesonia</taxon>
    </lineage>
</organism>
<dbReference type="RefSeq" id="WP_027885664.1">
    <property type="nucleotide sequence ID" value="NZ_BMWY01000004.1"/>
</dbReference>
<dbReference type="Proteomes" id="UP000615593">
    <property type="component" value="Unassembled WGS sequence"/>
</dbReference>
<protein>
    <recommendedName>
        <fullName evidence="3">Mycothiol system anti-sigma-R factor</fullName>
    </recommendedName>
</protein>
<reference evidence="2" key="1">
    <citation type="journal article" date="2019" name="Int. J. Syst. Evol. Microbiol.">
        <title>The Global Catalogue of Microorganisms (GCM) 10K type strain sequencing project: providing services to taxonomists for standard genome sequencing and annotation.</title>
        <authorList>
            <consortium name="The Broad Institute Genomics Platform"/>
            <consortium name="The Broad Institute Genome Sequencing Center for Infectious Disease"/>
            <person name="Wu L."/>
            <person name="Ma J."/>
        </authorList>
    </citation>
    <scope>NUCLEOTIDE SEQUENCE [LARGE SCALE GENOMIC DNA]</scope>
    <source>
        <strain evidence="2">KCTC 12708</strain>
    </source>
</reference>
<sequence length="86" mass="10255">MSSEKTDKEYCKCSEANCYCDKAQYNEAEDWERAQLLTHLDKCPKCKDYSERNKKLTELCNKAKLTSLQEEERLELKRLLQENLEK</sequence>
<evidence type="ECO:0000313" key="2">
    <source>
        <dbReference type="Proteomes" id="UP000615593"/>
    </source>
</evidence>
<keyword evidence="2" id="KW-1185">Reference proteome</keyword>
<name>A0ABQ3BTI8_9FLAO</name>
<proteinExistence type="predicted"/>
<gene>
    <name evidence="1" type="ORF">GCM10008088_18470</name>
</gene>
<dbReference type="EMBL" id="BMWY01000004">
    <property type="protein sequence ID" value="GGZ57127.1"/>
    <property type="molecule type" value="Genomic_DNA"/>
</dbReference>